<organism evidence="2 3">
    <name type="scientific">Gigaspora rosea</name>
    <dbReference type="NCBI Taxonomy" id="44941"/>
    <lineage>
        <taxon>Eukaryota</taxon>
        <taxon>Fungi</taxon>
        <taxon>Fungi incertae sedis</taxon>
        <taxon>Mucoromycota</taxon>
        <taxon>Glomeromycotina</taxon>
        <taxon>Glomeromycetes</taxon>
        <taxon>Diversisporales</taxon>
        <taxon>Gigasporaceae</taxon>
        <taxon>Gigaspora</taxon>
    </lineage>
</organism>
<gene>
    <name evidence="2" type="ORF">C2G38_1750782</name>
</gene>
<comment type="caution">
    <text evidence="2">The sequence shown here is derived from an EMBL/GenBank/DDBJ whole genome shotgun (WGS) entry which is preliminary data.</text>
</comment>
<keyword evidence="3" id="KW-1185">Reference proteome</keyword>
<evidence type="ECO:0000259" key="1">
    <source>
        <dbReference type="PROSITE" id="PS50011"/>
    </source>
</evidence>
<evidence type="ECO:0000313" key="3">
    <source>
        <dbReference type="Proteomes" id="UP000266673"/>
    </source>
</evidence>
<sequence length="73" mass="8781">MNEKTTQRFVKELKNLQTVCMHPNIIEILWNNLRSGFYNMVLQLANYGDLREYLKINSSKLEWTDKLRMAVKF</sequence>
<feature type="domain" description="Protein kinase" evidence="1">
    <location>
        <begin position="1"/>
        <end position="73"/>
    </location>
</feature>
<accession>A0A397UWY8</accession>
<dbReference type="AlphaFoldDB" id="A0A397UWY8"/>
<proteinExistence type="predicted"/>
<dbReference type="OrthoDB" id="6718656at2759"/>
<name>A0A397UWY8_9GLOM</name>
<dbReference type="InterPro" id="IPR000719">
    <property type="entry name" value="Prot_kinase_dom"/>
</dbReference>
<dbReference type="PROSITE" id="PS50011">
    <property type="entry name" value="PROTEIN_KINASE_DOM"/>
    <property type="match status" value="1"/>
</dbReference>
<dbReference type="Gene3D" id="1.10.510.10">
    <property type="entry name" value="Transferase(Phosphotransferase) domain 1"/>
    <property type="match status" value="1"/>
</dbReference>
<dbReference type="Proteomes" id="UP000266673">
    <property type="component" value="Unassembled WGS sequence"/>
</dbReference>
<dbReference type="InterPro" id="IPR001245">
    <property type="entry name" value="Ser-Thr/Tyr_kinase_cat_dom"/>
</dbReference>
<dbReference type="Pfam" id="PF07714">
    <property type="entry name" value="PK_Tyr_Ser-Thr"/>
    <property type="match status" value="1"/>
</dbReference>
<evidence type="ECO:0000313" key="2">
    <source>
        <dbReference type="EMBL" id="RIB13259.1"/>
    </source>
</evidence>
<dbReference type="EMBL" id="QKWP01000941">
    <property type="protein sequence ID" value="RIB13259.1"/>
    <property type="molecule type" value="Genomic_DNA"/>
</dbReference>
<protein>
    <recommendedName>
        <fullName evidence="1">Protein kinase domain-containing protein</fullName>
    </recommendedName>
</protein>
<dbReference type="SUPFAM" id="SSF56112">
    <property type="entry name" value="Protein kinase-like (PK-like)"/>
    <property type="match status" value="1"/>
</dbReference>
<dbReference type="GO" id="GO:0005524">
    <property type="term" value="F:ATP binding"/>
    <property type="evidence" value="ECO:0007669"/>
    <property type="project" value="InterPro"/>
</dbReference>
<dbReference type="InterPro" id="IPR011009">
    <property type="entry name" value="Kinase-like_dom_sf"/>
</dbReference>
<reference evidence="2 3" key="1">
    <citation type="submission" date="2018-06" db="EMBL/GenBank/DDBJ databases">
        <title>Comparative genomics reveals the genomic features of Rhizophagus irregularis, R. cerebriforme, R. diaphanum and Gigaspora rosea, and their symbiotic lifestyle signature.</title>
        <authorList>
            <person name="Morin E."/>
            <person name="San Clemente H."/>
            <person name="Chen E.C.H."/>
            <person name="De La Providencia I."/>
            <person name="Hainaut M."/>
            <person name="Kuo A."/>
            <person name="Kohler A."/>
            <person name="Murat C."/>
            <person name="Tang N."/>
            <person name="Roy S."/>
            <person name="Loubradou J."/>
            <person name="Henrissat B."/>
            <person name="Grigoriev I.V."/>
            <person name="Corradi N."/>
            <person name="Roux C."/>
            <person name="Martin F.M."/>
        </authorList>
    </citation>
    <scope>NUCLEOTIDE SEQUENCE [LARGE SCALE GENOMIC DNA]</scope>
    <source>
        <strain evidence="2 3">DAOM 194757</strain>
    </source>
</reference>
<dbReference type="GO" id="GO:0004672">
    <property type="term" value="F:protein kinase activity"/>
    <property type="evidence" value="ECO:0007669"/>
    <property type="project" value="InterPro"/>
</dbReference>